<sequence length="298" mass="32961">MSPRSPKAYQVLAILENPTLKSPPRGSQGDFTSSSLLAKTIELCTLALGTFPDNLSSKELETPKRAAKLFRNTELSSQGCEVGFHLEVPSSLLAAWFVNRQKEKHLTVQKCCEITSQQKGDFATLCKMLPSARSDWLVMAATSSFQLRIAHRLKHWIVDFLSFEMIHSWQMNSKLCPRFLIALLILDLLRDGLPMQGQDSVTILSMFHDILEKETPFVVLMVTKGWRIGKQWVEGNGLLRQSLHAGLVPPSGPSSCTHIPRQRGGRCTLNEINIGGRVGLAPPAFPNFVIDVAVASVA</sequence>
<dbReference type="AlphaFoldDB" id="A0A438D0S0"/>
<reference evidence="1 2" key="1">
    <citation type="journal article" date="2018" name="PLoS Genet.">
        <title>Population sequencing reveals clonal diversity and ancestral inbreeding in the grapevine cultivar Chardonnay.</title>
        <authorList>
            <person name="Roach M.J."/>
            <person name="Johnson D.L."/>
            <person name="Bohlmann J."/>
            <person name="van Vuuren H.J."/>
            <person name="Jones S.J."/>
            <person name="Pretorius I.S."/>
            <person name="Schmidt S.A."/>
            <person name="Borneman A.R."/>
        </authorList>
    </citation>
    <scope>NUCLEOTIDE SEQUENCE [LARGE SCALE GENOMIC DNA]</scope>
    <source>
        <strain evidence="2">cv. Chardonnay</strain>
        <tissue evidence="1">Leaf</tissue>
    </source>
</reference>
<protein>
    <submittedName>
        <fullName evidence="1">Uncharacterized protein</fullName>
    </submittedName>
</protein>
<evidence type="ECO:0000313" key="2">
    <source>
        <dbReference type="Proteomes" id="UP000288805"/>
    </source>
</evidence>
<dbReference type="Proteomes" id="UP000288805">
    <property type="component" value="Unassembled WGS sequence"/>
</dbReference>
<dbReference type="PANTHER" id="PTHR33592">
    <property type="entry name" value="TRANSMEMBRANE PROTEIN"/>
    <property type="match status" value="1"/>
</dbReference>
<dbReference type="PANTHER" id="PTHR33592:SF3">
    <property type="entry name" value="TRANSMEMBRANE PROTEIN"/>
    <property type="match status" value="1"/>
</dbReference>
<evidence type="ECO:0000313" key="1">
    <source>
        <dbReference type="EMBL" id="RVW29070.1"/>
    </source>
</evidence>
<accession>A0A438D0S0</accession>
<dbReference type="EMBL" id="QGNW01001864">
    <property type="protein sequence ID" value="RVW29070.1"/>
    <property type="molecule type" value="Genomic_DNA"/>
</dbReference>
<organism evidence="1 2">
    <name type="scientific">Vitis vinifera</name>
    <name type="common">Grape</name>
    <dbReference type="NCBI Taxonomy" id="29760"/>
    <lineage>
        <taxon>Eukaryota</taxon>
        <taxon>Viridiplantae</taxon>
        <taxon>Streptophyta</taxon>
        <taxon>Embryophyta</taxon>
        <taxon>Tracheophyta</taxon>
        <taxon>Spermatophyta</taxon>
        <taxon>Magnoliopsida</taxon>
        <taxon>eudicotyledons</taxon>
        <taxon>Gunneridae</taxon>
        <taxon>Pentapetalae</taxon>
        <taxon>rosids</taxon>
        <taxon>Vitales</taxon>
        <taxon>Vitaceae</taxon>
        <taxon>Viteae</taxon>
        <taxon>Vitis</taxon>
    </lineage>
</organism>
<proteinExistence type="predicted"/>
<comment type="caution">
    <text evidence="1">The sequence shown here is derived from an EMBL/GenBank/DDBJ whole genome shotgun (WGS) entry which is preliminary data.</text>
</comment>
<name>A0A438D0S0_VITVI</name>
<gene>
    <name evidence="1" type="ORF">CK203_091604</name>
</gene>